<dbReference type="EMBL" id="FN653238">
    <property type="protein sequence ID" value="CBY13944.1"/>
    <property type="molecule type" value="Genomic_DNA"/>
</dbReference>
<proteinExistence type="predicted"/>
<keyword evidence="2" id="KW-1185">Reference proteome</keyword>
<sequence>KTDGLVTRISRDGIDALKEWFRDDMTKQDWKLCIELKKTFKIL</sequence>
<dbReference type="Proteomes" id="UP000001307">
    <property type="component" value="Unassembled WGS sequence"/>
</dbReference>
<organism evidence="1">
    <name type="scientific">Oikopleura dioica</name>
    <name type="common">Tunicate</name>
    <dbReference type="NCBI Taxonomy" id="34765"/>
    <lineage>
        <taxon>Eukaryota</taxon>
        <taxon>Metazoa</taxon>
        <taxon>Chordata</taxon>
        <taxon>Tunicata</taxon>
        <taxon>Appendicularia</taxon>
        <taxon>Copelata</taxon>
        <taxon>Oikopleuridae</taxon>
        <taxon>Oikopleura</taxon>
    </lineage>
</organism>
<evidence type="ECO:0000313" key="2">
    <source>
        <dbReference type="Proteomes" id="UP000001307"/>
    </source>
</evidence>
<reference evidence="1" key="1">
    <citation type="journal article" date="2010" name="Science">
        <title>Plasticity of animal genome architecture unmasked by rapid evolution of a pelagic tunicate.</title>
        <authorList>
            <person name="Denoeud F."/>
            <person name="Henriet S."/>
            <person name="Mungpakdee S."/>
            <person name="Aury J.M."/>
            <person name="Da Silva C."/>
            <person name="Brinkmann H."/>
            <person name="Mikhaleva J."/>
            <person name="Olsen L.C."/>
            <person name="Jubin C."/>
            <person name="Canestro C."/>
            <person name="Bouquet J.M."/>
            <person name="Danks G."/>
            <person name="Poulain J."/>
            <person name="Campsteijn C."/>
            <person name="Adamski M."/>
            <person name="Cross I."/>
            <person name="Yadetie F."/>
            <person name="Muffato M."/>
            <person name="Louis A."/>
            <person name="Butcher S."/>
            <person name="Tsagkogeorga G."/>
            <person name="Konrad A."/>
            <person name="Singh S."/>
            <person name="Jensen M.F."/>
            <person name="Cong E.H."/>
            <person name="Eikeseth-Otteraa H."/>
            <person name="Noel B."/>
            <person name="Anthouard V."/>
            <person name="Porcel B.M."/>
            <person name="Kachouri-Lafond R."/>
            <person name="Nishino A."/>
            <person name="Ugolini M."/>
            <person name="Chourrout P."/>
            <person name="Nishida H."/>
            <person name="Aasland R."/>
            <person name="Huzurbazar S."/>
            <person name="Westhof E."/>
            <person name="Delsuc F."/>
            <person name="Lehrach H."/>
            <person name="Reinhardt R."/>
            <person name="Weissenbach J."/>
            <person name="Roy S.W."/>
            <person name="Artiguenave F."/>
            <person name="Postlethwait J.H."/>
            <person name="Manak J.R."/>
            <person name="Thompson E.M."/>
            <person name="Jaillon O."/>
            <person name="Du Pasquier L."/>
            <person name="Boudinot P."/>
            <person name="Liberles D.A."/>
            <person name="Volff J.N."/>
            <person name="Philippe H."/>
            <person name="Lenhard B."/>
            <person name="Roest Crollius H."/>
            <person name="Wincker P."/>
            <person name="Chourrout D."/>
        </authorList>
    </citation>
    <scope>NUCLEOTIDE SEQUENCE [LARGE SCALE GENOMIC DNA]</scope>
</reference>
<name>E4XW89_OIKDI</name>
<gene>
    <name evidence="1" type="ORF">GSOID_T00006905001</name>
</gene>
<feature type="non-terminal residue" evidence="1">
    <location>
        <position position="1"/>
    </location>
</feature>
<evidence type="ECO:0000313" key="1">
    <source>
        <dbReference type="EMBL" id="CBY13944.1"/>
    </source>
</evidence>
<dbReference type="AlphaFoldDB" id="E4XW89"/>
<accession>E4XW89</accession>
<dbReference type="Gene3D" id="2.40.30.10">
    <property type="entry name" value="Translation factors"/>
    <property type="match status" value="1"/>
</dbReference>
<dbReference type="InParanoid" id="E4XW89"/>
<dbReference type="OrthoDB" id="4928at2759"/>
<protein>
    <submittedName>
        <fullName evidence="1">Uncharacterized protein</fullName>
    </submittedName>
</protein>